<feature type="transmembrane region" description="Helical" evidence="13">
    <location>
        <begin position="947"/>
        <end position="968"/>
    </location>
</feature>
<dbReference type="InterPro" id="IPR051163">
    <property type="entry name" value="Sodium:Solute_Symporter_SSF"/>
</dbReference>
<dbReference type="NCBIfam" id="TIGR00813">
    <property type="entry name" value="sss"/>
    <property type="match status" value="2"/>
</dbReference>
<dbReference type="Proteomes" id="UP001168821">
    <property type="component" value="Unassembled WGS sequence"/>
</dbReference>
<evidence type="ECO:0000256" key="3">
    <source>
        <dbReference type="ARBA" id="ARBA00022448"/>
    </source>
</evidence>
<feature type="transmembrane region" description="Helical" evidence="13">
    <location>
        <begin position="878"/>
        <end position="897"/>
    </location>
</feature>
<feature type="transmembrane region" description="Helical" evidence="13">
    <location>
        <begin position="84"/>
        <end position="107"/>
    </location>
</feature>
<dbReference type="PANTHER" id="PTHR42985">
    <property type="entry name" value="SODIUM-COUPLED MONOCARBOXYLATE TRANSPORTER"/>
    <property type="match status" value="1"/>
</dbReference>
<feature type="transmembrane region" description="Helical" evidence="13">
    <location>
        <begin position="716"/>
        <end position="738"/>
    </location>
</feature>
<dbReference type="EMBL" id="JALNTZ010000008">
    <property type="protein sequence ID" value="KAJ3644039.1"/>
    <property type="molecule type" value="Genomic_DNA"/>
</dbReference>
<evidence type="ECO:0000256" key="1">
    <source>
        <dbReference type="ARBA" id="ARBA00004651"/>
    </source>
</evidence>
<dbReference type="GO" id="GO:0098660">
    <property type="term" value="P:inorganic ion transmembrane transport"/>
    <property type="evidence" value="ECO:0007669"/>
    <property type="project" value="UniProtKB-ARBA"/>
</dbReference>
<feature type="transmembrane region" description="Helical" evidence="13">
    <location>
        <begin position="678"/>
        <end position="695"/>
    </location>
</feature>
<keyword evidence="10" id="KW-0325">Glycoprotein</keyword>
<feature type="transmembrane region" description="Helical" evidence="13">
    <location>
        <begin position="368"/>
        <end position="386"/>
    </location>
</feature>
<dbReference type="PROSITE" id="PS50283">
    <property type="entry name" value="NA_SOLUT_SYMP_3"/>
    <property type="match status" value="2"/>
</dbReference>
<dbReference type="GO" id="GO:0015293">
    <property type="term" value="F:symporter activity"/>
    <property type="evidence" value="ECO:0007669"/>
    <property type="project" value="TreeGrafter"/>
</dbReference>
<keyword evidence="7" id="KW-0915">Sodium</keyword>
<evidence type="ECO:0000313" key="14">
    <source>
        <dbReference type="EMBL" id="KAJ3644039.1"/>
    </source>
</evidence>
<keyword evidence="5 13" id="KW-0812">Transmembrane</keyword>
<dbReference type="PANTHER" id="PTHR42985:SF21">
    <property type="entry name" value="SODIUM-DEPENDENT MULTIVITAMIN TRANSPORTER-LIKE PROTEIN"/>
    <property type="match status" value="1"/>
</dbReference>
<feature type="transmembrane region" description="Helical" evidence="13">
    <location>
        <begin position="12"/>
        <end position="32"/>
    </location>
</feature>
<keyword evidence="16" id="KW-1185">Reference proteome</keyword>
<feature type="transmembrane region" description="Helical" evidence="13">
    <location>
        <begin position="622"/>
        <end position="642"/>
    </location>
</feature>
<dbReference type="InterPro" id="IPR018212">
    <property type="entry name" value="Na/solute_symporter_CS"/>
</dbReference>
<dbReference type="GO" id="GO:0015075">
    <property type="term" value="F:monoatomic ion transmembrane transporter activity"/>
    <property type="evidence" value="ECO:0007669"/>
    <property type="project" value="UniProtKB-ARBA"/>
</dbReference>
<comment type="caution">
    <text evidence="15">The sequence shown here is derived from an EMBL/GenBank/DDBJ whole genome shotgun (WGS) entry which is preliminary data.</text>
</comment>
<organism evidence="15 16">
    <name type="scientific">Zophobas morio</name>
    <dbReference type="NCBI Taxonomy" id="2755281"/>
    <lineage>
        <taxon>Eukaryota</taxon>
        <taxon>Metazoa</taxon>
        <taxon>Ecdysozoa</taxon>
        <taxon>Arthropoda</taxon>
        <taxon>Hexapoda</taxon>
        <taxon>Insecta</taxon>
        <taxon>Pterygota</taxon>
        <taxon>Neoptera</taxon>
        <taxon>Endopterygota</taxon>
        <taxon>Coleoptera</taxon>
        <taxon>Polyphaga</taxon>
        <taxon>Cucujiformia</taxon>
        <taxon>Tenebrionidae</taxon>
        <taxon>Zophobas</taxon>
    </lineage>
</organism>
<feature type="transmembrane region" description="Helical" evidence="13">
    <location>
        <begin position="846"/>
        <end position="871"/>
    </location>
</feature>
<feature type="transmembrane region" description="Helical" evidence="13">
    <location>
        <begin position="821"/>
        <end position="840"/>
    </location>
</feature>
<feature type="transmembrane region" description="Helical" evidence="13">
    <location>
        <begin position="241"/>
        <end position="262"/>
    </location>
</feature>
<feature type="transmembrane region" description="Helical" evidence="13">
    <location>
        <begin position="393"/>
        <end position="418"/>
    </location>
</feature>
<dbReference type="Gene3D" id="1.20.1730.10">
    <property type="entry name" value="Sodium/glucose cotransporter"/>
    <property type="match status" value="2"/>
</dbReference>
<dbReference type="AlphaFoldDB" id="A0AA38HXB3"/>
<proteinExistence type="inferred from homology"/>
<keyword evidence="11" id="KW-0739">Sodium transport</keyword>
<feature type="transmembrane region" description="Helical" evidence="13">
    <location>
        <begin position="193"/>
        <end position="221"/>
    </location>
</feature>
<keyword evidence="9 13" id="KW-0472">Membrane</keyword>
<evidence type="ECO:0000313" key="16">
    <source>
        <dbReference type="Proteomes" id="UP001168821"/>
    </source>
</evidence>
<evidence type="ECO:0000256" key="2">
    <source>
        <dbReference type="ARBA" id="ARBA00006434"/>
    </source>
</evidence>
<evidence type="ECO:0000256" key="12">
    <source>
        <dbReference type="ARBA" id="ARBA00036099"/>
    </source>
</evidence>
<sequence length="1010" mass="111038">MTLKTSSTFSIYDYIIFISSLVFSTLIGIYYGCFGTKQATTKEYLMGGKNMKIIPIAISVAISHISGSLLIITVSEVYRYGASISLFIVSYIIMGFLAIFIYLPVFFKVQVTNIYEYLEKRFDKKTRMMAFAIYLLSEIIMFPIMAYAPSLTFATASGINPAWSAFFLCVICVFYTSIGGLRTVVWTDFLQFAIIMVSLVTVYTVGVRVSGGFLSVWITALQGERLQAFNFNVDFTARDSFWGYVAGGPTAVAVIIVHQTGVQKFLSLPKYRDCVWSVIHTVIIYSQYKDCDPLTSRMVSKHDQLFPYFVTDVGKRFPGVTGLFVAAICSAALSSMSSNLNALSGVIYKDVVCRFLKEQPSEKRGSDILKIIVLVVGLLCTCLVFLMERMGEVFHIILSVVGITQGPLLGVFSLGILFPKANHKKCSYSTATILTMTLNTSSVLKLSSYDYVIFVGTLVFSTLIGIYYGCFGTKQATIKEYLLGGKNMKILPIAVSVAVSHISGTLLIGTVADVYRYGGSVWLYVGSFVAMGVLATFVYLPVFYKLQVANMYEYLEKRFDKKIKMFALILYLLCEIFIFPILAYTPSLTFATASGFNPSLCAFFLCVVCVFYTSIGGLKTVVWTDFLQFGIIAVSLITLYIIGLNTTGGFLSVWNTAAEGQRLEIFNFQLDLTARDGFWGYIIGGAPTTTALIIIHQTGLQKFLSLSNYKDGAWSVLHTVISMSLVHTFCVFIGLVAYSKYKDCDPLTSHLISKHDQLFPLFVTEIGGHLPGIPGLFIAAICSAALSSMSSNLNALSGVMYNDVVCEFLKKKPSDKKATNILKLIVLIVGLLCSCLVFVIQGMGEVFSVSLTIWGITQGPILGAFTLGVLFPKANQQGALYGMILGCISVACIAIPAKYYQTKGLLSYPTKPLSTNGCSFFNASNFVSTNKTISSQFQPSVIFKTSFYFYAVIGVTVTVIVGLVVSFFTKSGSSVHKNFLSPVIHSCLKESVENQEYADAETTLELLQKQ</sequence>
<evidence type="ECO:0000256" key="11">
    <source>
        <dbReference type="ARBA" id="ARBA00023201"/>
    </source>
</evidence>
<feature type="transmembrane region" description="Helical" evidence="13">
    <location>
        <begin position="758"/>
        <end position="786"/>
    </location>
</feature>
<keyword evidence="4" id="KW-1003">Cell membrane</keyword>
<evidence type="ECO:0000256" key="13">
    <source>
        <dbReference type="SAM" id="Phobius"/>
    </source>
</evidence>
<evidence type="ECO:0000313" key="15">
    <source>
        <dbReference type="EMBL" id="KAJ3645002.1"/>
    </source>
</evidence>
<keyword evidence="3" id="KW-0813">Transport</keyword>
<evidence type="ECO:0008006" key="17">
    <source>
        <dbReference type="Google" id="ProtNLM"/>
    </source>
</evidence>
<dbReference type="CDD" id="cd11492">
    <property type="entry name" value="SLC5sbd_NIS-SMVT"/>
    <property type="match status" value="1"/>
</dbReference>
<feature type="transmembrane region" description="Helical" evidence="13">
    <location>
        <begin position="565"/>
        <end position="584"/>
    </location>
</feature>
<dbReference type="EMBL" id="JALNTZ010000007">
    <property type="protein sequence ID" value="KAJ3645002.1"/>
    <property type="molecule type" value="Genomic_DNA"/>
</dbReference>
<evidence type="ECO:0000256" key="9">
    <source>
        <dbReference type="ARBA" id="ARBA00023136"/>
    </source>
</evidence>
<feature type="transmembrane region" description="Helical" evidence="13">
    <location>
        <begin position="521"/>
        <end position="544"/>
    </location>
</feature>
<keyword evidence="6 13" id="KW-1133">Transmembrane helix</keyword>
<dbReference type="GO" id="GO:0005886">
    <property type="term" value="C:plasma membrane"/>
    <property type="evidence" value="ECO:0007669"/>
    <property type="project" value="UniProtKB-SubCell"/>
</dbReference>
<keyword evidence="8" id="KW-0406">Ion transport</keyword>
<feature type="transmembrane region" description="Helical" evidence="13">
    <location>
        <begin position="451"/>
        <end position="470"/>
    </location>
</feature>
<comment type="similarity">
    <text evidence="2">Belongs to the sodium:solute symporter (SSF) (TC 2.A.21) family.</text>
</comment>
<accession>A0AA38HXB3</accession>
<protein>
    <recommendedName>
        <fullName evidence="17">Sodium-coupled monocarboxylate transporter 1</fullName>
    </recommendedName>
</protein>
<evidence type="ECO:0000256" key="6">
    <source>
        <dbReference type="ARBA" id="ARBA00022989"/>
    </source>
</evidence>
<name>A0AA38HXB3_9CUCU</name>
<dbReference type="GO" id="GO:0006814">
    <property type="term" value="P:sodium ion transport"/>
    <property type="evidence" value="ECO:0007669"/>
    <property type="project" value="UniProtKB-KW"/>
</dbReference>
<feature type="transmembrane region" description="Helical" evidence="13">
    <location>
        <begin position="490"/>
        <end position="509"/>
    </location>
</feature>
<comment type="catalytic activity">
    <reaction evidence="12">
        <text>iodide(out) + 2 Na(+)(out) = iodide(in) + 2 Na(+)(in)</text>
        <dbReference type="Rhea" id="RHEA:71207"/>
        <dbReference type="ChEBI" id="CHEBI:16382"/>
        <dbReference type="ChEBI" id="CHEBI:29101"/>
    </reaction>
</comment>
<feature type="transmembrane region" description="Helical" evidence="13">
    <location>
        <begin position="323"/>
        <end position="348"/>
    </location>
</feature>
<reference evidence="15" key="1">
    <citation type="journal article" date="2023" name="G3 (Bethesda)">
        <title>Whole genome assemblies of Zophobas morio and Tenebrio molitor.</title>
        <authorList>
            <person name="Kaur S."/>
            <person name="Stinson S.A."/>
            <person name="diCenzo G.C."/>
        </authorList>
    </citation>
    <scope>NUCLEOTIDE SEQUENCE</scope>
    <source>
        <strain evidence="15">QUZm001</strain>
    </source>
</reference>
<dbReference type="PROSITE" id="PS00457">
    <property type="entry name" value="NA_SOLUT_SYMP_2"/>
    <property type="match status" value="1"/>
</dbReference>
<dbReference type="InterPro" id="IPR038377">
    <property type="entry name" value="Na/Glc_symporter_sf"/>
</dbReference>
<evidence type="ECO:0000256" key="7">
    <source>
        <dbReference type="ARBA" id="ARBA00023053"/>
    </source>
</evidence>
<feature type="transmembrane region" description="Helical" evidence="13">
    <location>
        <begin position="596"/>
        <end position="615"/>
    </location>
</feature>
<dbReference type="Pfam" id="PF00474">
    <property type="entry name" value="SSF"/>
    <property type="match status" value="2"/>
</dbReference>
<comment type="subcellular location">
    <subcellularLocation>
        <location evidence="1">Cell membrane</location>
        <topology evidence="1">Multi-pass membrane protein</topology>
    </subcellularLocation>
</comment>
<gene>
    <name evidence="15" type="ORF">Zmor_022695</name>
    <name evidence="14" type="ORF">Zmor_026713</name>
</gene>
<dbReference type="InterPro" id="IPR001734">
    <property type="entry name" value="Na/solute_symporter"/>
</dbReference>
<evidence type="ECO:0000256" key="4">
    <source>
        <dbReference type="ARBA" id="ARBA00022475"/>
    </source>
</evidence>
<evidence type="ECO:0000256" key="8">
    <source>
        <dbReference type="ARBA" id="ARBA00023065"/>
    </source>
</evidence>
<feature type="transmembrane region" description="Helical" evidence="13">
    <location>
        <begin position="162"/>
        <end position="181"/>
    </location>
</feature>
<feature type="transmembrane region" description="Helical" evidence="13">
    <location>
        <begin position="53"/>
        <end position="72"/>
    </location>
</feature>
<feature type="transmembrane region" description="Helical" evidence="13">
    <location>
        <begin position="128"/>
        <end position="150"/>
    </location>
</feature>
<evidence type="ECO:0000256" key="5">
    <source>
        <dbReference type="ARBA" id="ARBA00022692"/>
    </source>
</evidence>
<evidence type="ECO:0000256" key="10">
    <source>
        <dbReference type="ARBA" id="ARBA00023180"/>
    </source>
</evidence>